<dbReference type="Pfam" id="PF21993">
    <property type="entry name" value="TetR_C_13_2"/>
    <property type="match status" value="1"/>
</dbReference>
<dbReference type="RefSeq" id="WP_237052835.1">
    <property type="nucleotide sequence ID" value="NZ_JAKJPO010000001.1"/>
</dbReference>
<keyword evidence="3" id="KW-0804">Transcription</keyword>
<dbReference type="PROSITE" id="PS50977">
    <property type="entry name" value="HTH_TETR_2"/>
    <property type="match status" value="1"/>
</dbReference>
<keyword evidence="1" id="KW-0805">Transcription regulation</keyword>
<dbReference type="Pfam" id="PF00440">
    <property type="entry name" value="TetR_N"/>
    <property type="match status" value="1"/>
</dbReference>
<keyword evidence="7" id="KW-1185">Reference proteome</keyword>
<reference evidence="6 7" key="2">
    <citation type="submission" date="2022-01" db="EMBL/GenBank/DDBJ databases">
        <title>Lysobacter chinensis sp. nov., a bacterium isolated from cow dung compost.</title>
        <authorList>
            <person name="Liu Y."/>
        </authorList>
    </citation>
    <scope>NUCLEOTIDE SEQUENCE [LARGE SCALE GENOMIC DNA]</scope>
    <source>
        <strain evidence="6 7">TLK-CK17</strain>
    </source>
</reference>
<dbReference type="Gene3D" id="1.10.357.10">
    <property type="entry name" value="Tetracycline Repressor, domain 2"/>
    <property type="match status" value="1"/>
</dbReference>
<dbReference type="InterPro" id="IPR036271">
    <property type="entry name" value="Tet_transcr_reg_TetR-rel_C_sf"/>
</dbReference>
<dbReference type="InterPro" id="IPR009057">
    <property type="entry name" value="Homeodomain-like_sf"/>
</dbReference>
<name>A0ABS9HN69_9GAMM</name>
<evidence type="ECO:0000313" key="7">
    <source>
        <dbReference type="Proteomes" id="UP001430796"/>
    </source>
</evidence>
<dbReference type="SUPFAM" id="SSF48498">
    <property type="entry name" value="Tetracyclin repressor-like, C-terminal domain"/>
    <property type="match status" value="1"/>
</dbReference>
<dbReference type="InterPro" id="IPR054156">
    <property type="entry name" value="YxaF_TetR_C"/>
</dbReference>
<proteinExistence type="predicted"/>
<feature type="domain" description="HTH tetR-type" evidence="5">
    <location>
        <begin position="6"/>
        <end position="66"/>
    </location>
</feature>
<protein>
    <submittedName>
        <fullName evidence="6">TetR/AcrR family transcriptional regulator</fullName>
    </submittedName>
</protein>
<sequence length="189" mass="20094">MSPRQSDARQRVVSTAAEMLARHGLNATSIREMAKRAEAPVGSTYHHFPGGKQQVVVEAVQFAGAQVSASLERHLQAGAAAGLRGFLAMWREILLRSDFRLGCPVMAAAVEEPIDEVAAEALSAAAQVFSDWEAKLAASLATQGHRLESASRLATLIIASVEGAIVLCKAHRSIAPFDQIAGELERLVA</sequence>
<gene>
    <name evidence="6" type="ORF">L3V18_01425</name>
</gene>
<dbReference type="EMBL" id="JAKJPO010000001">
    <property type="protein sequence ID" value="MCF7220454.1"/>
    <property type="molecule type" value="Genomic_DNA"/>
</dbReference>
<dbReference type="Proteomes" id="UP001430796">
    <property type="component" value="Unassembled WGS sequence"/>
</dbReference>
<reference evidence="7" key="1">
    <citation type="submission" date="2022-01" db="EMBL/GenBank/DDBJ databases">
        <title>Lysobacter chinensis sp. nov., a bacterium isolated from cow dung compost.</title>
        <authorList>
            <person name="Zhou L.Y."/>
        </authorList>
    </citation>
    <scope>NUCLEOTIDE SEQUENCE [LARGE SCALE GENOMIC DNA]</scope>
    <source>
        <strain evidence="7">TLK-CK17</strain>
    </source>
</reference>
<evidence type="ECO:0000313" key="6">
    <source>
        <dbReference type="EMBL" id="MCF7220454.1"/>
    </source>
</evidence>
<organism evidence="6 7">
    <name type="scientific">Marilutibacter chinensis</name>
    <dbReference type="NCBI Taxonomy" id="2912247"/>
    <lineage>
        <taxon>Bacteria</taxon>
        <taxon>Pseudomonadati</taxon>
        <taxon>Pseudomonadota</taxon>
        <taxon>Gammaproteobacteria</taxon>
        <taxon>Lysobacterales</taxon>
        <taxon>Lysobacteraceae</taxon>
        <taxon>Marilutibacter</taxon>
    </lineage>
</organism>
<evidence type="ECO:0000259" key="5">
    <source>
        <dbReference type="PROSITE" id="PS50977"/>
    </source>
</evidence>
<reference evidence="6 7" key="3">
    <citation type="submission" date="2022-01" db="EMBL/GenBank/DDBJ databases">
        <authorList>
            <person name="Zhou L.Y."/>
        </authorList>
    </citation>
    <scope>NUCLEOTIDE SEQUENCE [LARGE SCALE GENOMIC DNA]</scope>
    <source>
        <strain evidence="6 7">TLK-CK17</strain>
    </source>
</reference>
<keyword evidence="2 4" id="KW-0238">DNA-binding</keyword>
<dbReference type="PANTHER" id="PTHR47506:SF3">
    <property type="entry name" value="HTH-TYPE TRANSCRIPTIONAL REGULATOR LMRA"/>
    <property type="match status" value="1"/>
</dbReference>
<comment type="caution">
    <text evidence="6">The sequence shown here is derived from an EMBL/GenBank/DDBJ whole genome shotgun (WGS) entry which is preliminary data.</text>
</comment>
<evidence type="ECO:0000256" key="3">
    <source>
        <dbReference type="ARBA" id="ARBA00023163"/>
    </source>
</evidence>
<dbReference type="InterPro" id="IPR001647">
    <property type="entry name" value="HTH_TetR"/>
</dbReference>
<feature type="DNA-binding region" description="H-T-H motif" evidence="4">
    <location>
        <begin position="29"/>
        <end position="48"/>
    </location>
</feature>
<dbReference type="PANTHER" id="PTHR47506">
    <property type="entry name" value="TRANSCRIPTIONAL REGULATORY PROTEIN"/>
    <property type="match status" value="1"/>
</dbReference>
<dbReference type="SUPFAM" id="SSF46689">
    <property type="entry name" value="Homeodomain-like"/>
    <property type="match status" value="1"/>
</dbReference>
<evidence type="ECO:0000256" key="4">
    <source>
        <dbReference type="PROSITE-ProRule" id="PRU00335"/>
    </source>
</evidence>
<evidence type="ECO:0000256" key="1">
    <source>
        <dbReference type="ARBA" id="ARBA00023015"/>
    </source>
</evidence>
<accession>A0ABS9HN69</accession>
<evidence type="ECO:0000256" key="2">
    <source>
        <dbReference type="ARBA" id="ARBA00023125"/>
    </source>
</evidence>